<evidence type="ECO:0000259" key="5">
    <source>
        <dbReference type="PROSITE" id="PS50104"/>
    </source>
</evidence>
<dbReference type="AlphaFoldDB" id="A0ABD3LDZ4"/>
<name>A0ABD3LDZ4_EUCGL</name>
<dbReference type="Gene3D" id="1.10.8.430">
    <property type="entry name" value="Helical domain of apoptotic protease-activating factors"/>
    <property type="match status" value="1"/>
</dbReference>
<evidence type="ECO:0000313" key="7">
    <source>
        <dbReference type="Proteomes" id="UP001634007"/>
    </source>
</evidence>
<proteinExistence type="predicted"/>
<feature type="compositionally biased region" description="Basic residues" evidence="4">
    <location>
        <begin position="1"/>
        <end position="11"/>
    </location>
</feature>
<dbReference type="PROSITE" id="PS50104">
    <property type="entry name" value="TIR"/>
    <property type="match status" value="1"/>
</dbReference>
<dbReference type="InterPro" id="IPR042197">
    <property type="entry name" value="Apaf_helical"/>
</dbReference>
<feature type="compositionally biased region" description="Basic and acidic residues" evidence="4">
    <location>
        <begin position="638"/>
        <end position="649"/>
    </location>
</feature>
<gene>
    <name evidence="6" type="ORF">ACJRO7_011065</name>
</gene>
<keyword evidence="2" id="KW-0677">Repeat</keyword>
<feature type="compositionally biased region" description="Acidic residues" evidence="4">
    <location>
        <begin position="621"/>
        <end position="637"/>
    </location>
</feature>
<dbReference type="PANTHER" id="PTHR11017:SF570">
    <property type="entry name" value="DISEASE RESISTANCE PROTEIN (TIR-NBS CLASS)-RELATED"/>
    <property type="match status" value="1"/>
</dbReference>
<dbReference type="InterPro" id="IPR027417">
    <property type="entry name" value="P-loop_NTPase"/>
</dbReference>
<reference evidence="6 7" key="1">
    <citation type="submission" date="2024-11" db="EMBL/GenBank/DDBJ databases">
        <title>Chromosome-level genome assembly of Eucalyptus globulus Labill. provides insights into its genome evolution.</title>
        <authorList>
            <person name="Li X."/>
        </authorList>
    </citation>
    <scope>NUCLEOTIDE SEQUENCE [LARGE SCALE GENOMIC DNA]</scope>
    <source>
        <strain evidence="6">CL2024</strain>
        <tissue evidence="6">Fresh tender leaves</tissue>
    </source>
</reference>
<keyword evidence="7" id="KW-1185">Reference proteome</keyword>
<accession>A0ABD3LDZ4</accession>
<dbReference type="InterPro" id="IPR044974">
    <property type="entry name" value="Disease_R_plants"/>
</dbReference>
<evidence type="ECO:0000256" key="2">
    <source>
        <dbReference type="ARBA" id="ARBA00022737"/>
    </source>
</evidence>
<dbReference type="PRINTS" id="PR00364">
    <property type="entry name" value="DISEASERSIST"/>
</dbReference>
<evidence type="ECO:0000256" key="4">
    <source>
        <dbReference type="SAM" id="MobiDB-lite"/>
    </source>
</evidence>
<dbReference type="PANTHER" id="PTHR11017">
    <property type="entry name" value="LEUCINE-RICH REPEAT-CONTAINING PROTEIN"/>
    <property type="match status" value="1"/>
</dbReference>
<evidence type="ECO:0000256" key="1">
    <source>
        <dbReference type="ARBA" id="ARBA00022614"/>
    </source>
</evidence>
<dbReference type="Pfam" id="PF23282">
    <property type="entry name" value="WHD_ROQ1"/>
    <property type="match status" value="1"/>
</dbReference>
<evidence type="ECO:0000313" key="6">
    <source>
        <dbReference type="EMBL" id="KAL3750025.1"/>
    </source>
</evidence>
<organism evidence="6 7">
    <name type="scientific">Eucalyptus globulus</name>
    <name type="common">Tasmanian blue gum</name>
    <dbReference type="NCBI Taxonomy" id="34317"/>
    <lineage>
        <taxon>Eukaryota</taxon>
        <taxon>Viridiplantae</taxon>
        <taxon>Streptophyta</taxon>
        <taxon>Embryophyta</taxon>
        <taxon>Tracheophyta</taxon>
        <taxon>Spermatophyta</taxon>
        <taxon>Magnoliopsida</taxon>
        <taxon>eudicotyledons</taxon>
        <taxon>Gunneridae</taxon>
        <taxon>Pentapetalae</taxon>
        <taxon>rosids</taxon>
        <taxon>malvids</taxon>
        <taxon>Myrtales</taxon>
        <taxon>Myrtaceae</taxon>
        <taxon>Myrtoideae</taxon>
        <taxon>Eucalypteae</taxon>
        <taxon>Eucalyptus</taxon>
    </lineage>
</organism>
<dbReference type="InterPro" id="IPR058192">
    <property type="entry name" value="WHD_ROQ1-like"/>
</dbReference>
<feature type="region of interest" description="Disordered" evidence="4">
    <location>
        <begin position="1"/>
        <end position="22"/>
    </location>
</feature>
<dbReference type="InterPro" id="IPR000157">
    <property type="entry name" value="TIR_dom"/>
</dbReference>
<comment type="caution">
    <text evidence="6">The sequence shown here is derived from an EMBL/GenBank/DDBJ whole genome shotgun (WGS) entry which is preliminary data.</text>
</comment>
<feature type="region of interest" description="Disordered" evidence="4">
    <location>
        <begin position="621"/>
        <end position="649"/>
    </location>
</feature>
<dbReference type="SMART" id="SM00255">
    <property type="entry name" value="TIR"/>
    <property type="match status" value="1"/>
</dbReference>
<evidence type="ECO:0000256" key="3">
    <source>
        <dbReference type="ARBA" id="ARBA00023027"/>
    </source>
</evidence>
<dbReference type="InterPro" id="IPR002182">
    <property type="entry name" value="NB-ARC"/>
</dbReference>
<keyword evidence="1" id="KW-0433">Leucine-rich repeat</keyword>
<dbReference type="FunFam" id="3.40.50.10140:FF:000007">
    <property type="entry name" value="Disease resistance protein (TIR-NBS-LRR class)"/>
    <property type="match status" value="1"/>
</dbReference>
<dbReference type="EMBL" id="JBJKBG010000002">
    <property type="protein sequence ID" value="KAL3750025.1"/>
    <property type="molecule type" value="Genomic_DNA"/>
</dbReference>
<dbReference type="Pfam" id="PF00931">
    <property type="entry name" value="NB-ARC"/>
    <property type="match status" value="1"/>
</dbReference>
<feature type="domain" description="TIR" evidence="5">
    <location>
        <begin position="37"/>
        <end position="207"/>
    </location>
</feature>
<dbReference type="Pfam" id="PF01582">
    <property type="entry name" value="TIR"/>
    <property type="match status" value="1"/>
</dbReference>
<protein>
    <recommendedName>
        <fullName evidence="5">TIR domain-containing protein</fullName>
    </recommendedName>
</protein>
<dbReference type="Gene3D" id="3.40.50.300">
    <property type="entry name" value="P-loop containing nucleotide triphosphate hydrolases"/>
    <property type="match status" value="1"/>
</dbReference>
<dbReference type="InterPro" id="IPR035897">
    <property type="entry name" value="Toll_tir_struct_dom_sf"/>
</dbReference>
<dbReference type="Gene3D" id="3.40.50.10140">
    <property type="entry name" value="Toll/interleukin-1 receptor homology (TIR) domain"/>
    <property type="match status" value="1"/>
</dbReference>
<dbReference type="SUPFAM" id="SSF52200">
    <property type="entry name" value="Toll/Interleukin receptor TIR domain"/>
    <property type="match status" value="1"/>
</dbReference>
<sequence length="687" mass="78821">MDRGQTRGKRKRAEEESTEGAATSSFIPLEATCVGSGQYEVFLSFRGSDTRNTFTDHLYHHLIKAGTVPFCVFRDENNIQIGEEFGSKILDAIAQSKISIPIISENYASSKWCLRELVHIMDRKKSASHIVLPIFYKVAPSDVRHLKGNFGNAFHSSQERFYEKEITKGQQALNEVSQLNGWESQKIANGHEGELVERVVETIISKLQEDFQLDVPQQLVGLDGCMKEIMNWIGSPSMNARMIGIYGMGGIGKTTLAKCIYNQLLNKFVHSSFLPDVRETIRQKGITYLQSQLISDILQSKNEVSRIDYGINIIKTRFRGKKVLILLDDIDDKNHLDALAKKRDWFMVGSLIIVTTRNEAILDQSEFEVDCKYKLKELDMMCALLLFNKHAFRNDHSPRDFEGISGDIVSTMGGLPLALQVVGSYLYKKKNKGVWEDVHKKLKNQPLRDVQRILQISYDALEEGHKQIFLDIVCFFIGRFDDGKDAQFAMYMWEDCGFYPNQGIEELKLRCLIKIGLYGEFMVHDQLRDLGRSIFCQGQSLEKCRGPWDDNYEGVPRVVRDPQRRPWFHDFLGAASSGDSKFSEVRWLQWDNPGNDASLSTINFHLPNLSVLCLWEGEEEESEEDWEGITEESEEDREGITEEREEDREGITENWEGWNSFRVRLGKEYILSAILRFVFCLANQLLI</sequence>
<keyword evidence="3" id="KW-0520">NAD</keyword>
<dbReference type="SUPFAM" id="SSF52540">
    <property type="entry name" value="P-loop containing nucleoside triphosphate hydrolases"/>
    <property type="match status" value="1"/>
</dbReference>
<dbReference type="Proteomes" id="UP001634007">
    <property type="component" value="Unassembled WGS sequence"/>
</dbReference>